<gene>
    <name evidence="7" type="ORF">EVOR1521_LOCUS4641</name>
</gene>
<keyword evidence="3" id="KW-0547">Nucleotide-binding</keyword>
<evidence type="ECO:0000313" key="8">
    <source>
        <dbReference type="Proteomes" id="UP001178507"/>
    </source>
</evidence>
<dbReference type="InterPro" id="IPR000719">
    <property type="entry name" value="Prot_kinase_dom"/>
</dbReference>
<dbReference type="Pfam" id="PF00069">
    <property type="entry name" value="Pkinase"/>
    <property type="match status" value="2"/>
</dbReference>
<sequence>MEVVEGRELAEHVAIGGAMKESVARHLFLQVLEGLAHMHKSHVIHRDLKPENMMVTGDMVDLESRVKLIDFGVAKCLSQGPMKTVVGTPSVMAPEVAKAKLGTADSKQANFSWGGQGQSLLLVDAAERSPEFCPKVDVWSAGVCLFTCLTGKLPFRNELEIIKSEYDKGALAHCSEEAKDLLEKMLKKDVSQRLSIEECLAHPWVPCSETDGCTIDWDNLPEDDLMYDPF</sequence>
<proteinExistence type="predicted"/>
<dbReference type="InterPro" id="IPR008271">
    <property type="entry name" value="Ser/Thr_kinase_AS"/>
</dbReference>
<dbReference type="PROSITE" id="PS00108">
    <property type="entry name" value="PROTEIN_KINASE_ST"/>
    <property type="match status" value="1"/>
</dbReference>
<dbReference type="InterPro" id="IPR011009">
    <property type="entry name" value="Kinase-like_dom_sf"/>
</dbReference>
<dbReference type="PANTHER" id="PTHR24349">
    <property type="entry name" value="SERINE/THREONINE-PROTEIN KINASE"/>
    <property type="match status" value="1"/>
</dbReference>
<dbReference type="GO" id="GO:0005524">
    <property type="term" value="F:ATP binding"/>
    <property type="evidence" value="ECO:0007669"/>
    <property type="project" value="UniProtKB-KW"/>
</dbReference>
<keyword evidence="5" id="KW-0067">ATP-binding</keyword>
<organism evidence="7 8">
    <name type="scientific">Effrenium voratum</name>
    <dbReference type="NCBI Taxonomy" id="2562239"/>
    <lineage>
        <taxon>Eukaryota</taxon>
        <taxon>Sar</taxon>
        <taxon>Alveolata</taxon>
        <taxon>Dinophyceae</taxon>
        <taxon>Suessiales</taxon>
        <taxon>Symbiodiniaceae</taxon>
        <taxon>Effrenium</taxon>
    </lineage>
</organism>
<evidence type="ECO:0000256" key="2">
    <source>
        <dbReference type="ARBA" id="ARBA00022679"/>
    </source>
</evidence>
<dbReference type="Gene3D" id="1.10.510.10">
    <property type="entry name" value="Transferase(Phosphotransferase) domain 1"/>
    <property type="match status" value="1"/>
</dbReference>
<comment type="caution">
    <text evidence="7">The sequence shown here is derived from an EMBL/GenBank/DDBJ whole genome shotgun (WGS) entry which is preliminary data.</text>
</comment>
<dbReference type="PROSITE" id="PS50011">
    <property type="entry name" value="PROTEIN_KINASE_DOM"/>
    <property type="match status" value="1"/>
</dbReference>
<dbReference type="Proteomes" id="UP001178507">
    <property type="component" value="Unassembled WGS sequence"/>
</dbReference>
<reference evidence="7" key="1">
    <citation type="submission" date="2023-08" db="EMBL/GenBank/DDBJ databases">
        <authorList>
            <person name="Chen Y."/>
            <person name="Shah S."/>
            <person name="Dougan E. K."/>
            <person name="Thang M."/>
            <person name="Chan C."/>
        </authorList>
    </citation>
    <scope>NUCLEOTIDE SEQUENCE</scope>
</reference>
<protein>
    <recommendedName>
        <fullName evidence="6">Protein kinase domain-containing protein</fullName>
    </recommendedName>
</protein>
<dbReference type="SUPFAM" id="SSF56112">
    <property type="entry name" value="Protein kinase-like (PK-like)"/>
    <property type="match status" value="1"/>
</dbReference>
<evidence type="ECO:0000256" key="4">
    <source>
        <dbReference type="ARBA" id="ARBA00022777"/>
    </source>
</evidence>
<evidence type="ECO:0000256" key="3">
    <source>
        <dbReference type="ARBA" id="ARBA00022741"/>
    </source>
</evidence>
<keyword evidence="4" id="KW-0418">Kinase</keyword>
<evidence type="ECO:0000256" key="5">
    <source>
        <dbReference type="ARBA" id="ARBA00022840"/>
    </source>
</evidence>
<dbReference type="EMBL" id="CAUJNA010000315">
    <property type="protein sequence ID" value="CAJ1375344.1"/>
    <property type="molecule type" value="Genomic_DNA"/>
</dbReference>
<dbReference type="AlphaFoldDB" id="A0AA36MK18"/>
<name>A0AA36MK18_9DINO</name>
<dbReference type="SMART" id="SM00220">
    <property type="entry name" value="S_TKc"/>
    <property type="match status" value="1"/>
</dbReference>
<keyword evidence="1" id="KW-0723">Serine/threonine-protein kinase</keyword>
<feature type="domain" description="Protein kinase" evidence="6">
    <location>
        <begin position="1"/>
        <end position="205"/>
    </location>
</feature>
<accession>A0AA36MK18</accession>
<evidence type="ECO:0000313" key="7">
    <source>
        <dbReference type="EMBL" id="CAJ1375344.1"/>
    </source>
</evidence>
<keyword evidence="8" id="KW-1185">Reference proteome</keyword>
<evidence type="ECO:0000256" key="1">
    <source>
        <dbReference type="ARBA" id="ARBA00022527"/>
    </source>
</evidence>
<keyword evidence="2" id="KW-0808">Transferase</keyword>
<dbReference type="InterPro" id="IPR050205">
    <property type="entry name" value="CDPK_Ser/Thr_kinases"/>
</dbReference>
<dbReference type="GO" id="GO:0004674">
    <property type="term" value="F:protein serine/threonine kinase activity"/>
    <property type="evidence" value="ECO:0007669"/>
    <property type="project" value="UniProtKB-KW"/>
</dbReference>
<evidence type="ECO:0000259" key="6">
    <source>
        <dbReference type="PROSITE" id="PS50011"/>
    </source>
</evidence>